<dbReference type="InterPro" id="IPR051810">
    <property type="entry name" value="Precorrin_MeTrfase"/>
</dbReference>
<dbReference type="CDD" id="cd11646">
    <property type="entry name" value="Precorrin_3B_C17_MT"/>
    <property type="match status" value="1"/>
</dbReference>
<evidence type="ECO:0000313" key="9">
    <source>
        <dbReference type="Proteomes" id="UP000823821"/>
    </source>
</evidence>
<dbReference type="NCBIfam" id="TIGR01466">
    <property type="entry name" value="cobJ_cbiH"/>
    <property type="match status" value="1"/>
</dbReference>
<keyword evidence="3 8" id="KW-0489">Methyltransferase</keyword>
<comment type="pathway">
    <text evidence="1">Cofactor biosynthesis; adenosylcobalamin biosynthesis.</text>
</comment>
<keyword evidence="4 8" id="KW-0808">Transferase</keyword>
<dbReference type="GO" id="GO:0030789">
    <property type="term" value="F:precorrin-3B C17-methyltransferase activity"/>
    <property type="evidence" value="ECO:0007669"/>
    <property type="project" value="UniProtKB-EC"/>
</dbReference>
<evidence type="ECO:0000256" key="6">
    <source>
        <dbReference type="SAM" id="MobiDB-lite"/>
    </source>
</evidence>
<sequence>MRSALPRGIWAGPTVWPGARPASPGGRPSSARPRISTACPPLTSWRRWRRPGCAMPRRCGRFMRPCSRDCPSTFAGRRTSLRPIWPPCPACGILTGPRTPRPIRPSSGAKRTARPCGGAARPGMCWWWRAAVWCWASAAARACRLRSWPGWPKVFWNGRRAAYGPNRSPVWPPAPSSGTSLPLRRWPGAGACPCAFSRRLSWPPCPCPRPLRPFGSAQARLRSARRRPCWPRGTATPCRPVCSAPSGRPKPPPLPWPASRMADGCQRKNPGKEDFMHINSGEIAVIGLGSGLPQHLTPEVLEALEACEVVAGYSRYVDFIRERIAGKERIETGMTGEVERCRAALAAAASGKRVCMVCSGDPGILAMAGLLFELRARDASLADLPIRVLPGITAASLAAAALGAPLQNGFCLISLSDLLVPADEVRQNLRAVAASALPVTLYNPAGRKRRDLLAEALGIFREARGADTLCACVRHAGRPEEWRWVGRLTDLPEDQVDMSSLVLIGGPRTRYENGALFEARGYAEKYLADGEA</sequence>
<keyword evidence="5" id="KW-0949">S-adenosyl-L-methionine</keyword>
<evidence type="ECO:0000256" key="5">
    <source>
        <dbReference type="ARBA" id="ARBA00022691"/>
    </source>
</evidence>
<proteinExistence type="predicted"/>
<evidence type="ECO:0000259" key="7">
    <source>
        <dbReference type="Pfam" id="PF00590"/>
    </source>
</evidence>
<dbReference type="Proteomes" id="UP000823821">
    <property type="component" value="Unassembled WGS sequence"/>
</dbReference>
<comment type="caution">
    <text evidence="8">The sequence shown here is derived from an EMBL/GenBank/DDBJ whole genome shotgun (WGS) entry which is preliminary data.</text>
</comment>
<dbReference type="InterPro" id="IPR014776">
    <property type="entry name" value="4pyrrole_Mease_sub2"/>
</dbReference>
<evidence type="ECO:0000256" key="3">
    <source>
        <dbReference type="ARBA" id="ARBA00022603"/>
    </source>
</evidence>
<dbReference type="GO" id="GO:0032259">
    <property type="term" value="P:methylation"/>
    <property type="evidence" value="ECO:0007669"/>
    <property type="project" value="UniProtKB-KW"/>
</dbReference>
<organism evidence="8 9">
    <name type="scientific">Candidatus Desulfovibrio intestinavium</name>
    <dbReference type="NCBI Taxonomy" id="2838534"/>
    <lineage>
        <taxon>Bacteria</taxon>
        <taxon>Pseudomonadati</taxon>
        <taxon>Thermodesulfobacteriota</taxon>
        <taxon>Desulfovibrionia</taxon>
        <taxon>Desulfovibrionales</taxon>
        <taxon>Desulfovibrionaceae</taxon>
        <taxon>Desulfovibrio</taxon>
    </lineage>
</organism>
<gene>
    <name evidence="8" type="primary">cobJ</name>
    <name evidence="8" type="ORF">H9784_00255</name>
</gene>
<dbReference type="GO" id="GO:0009236">
    <property type="term" value="P:cobalamin biosynthetic process"/>
    <property type="evidence" value="ECO:0007669"/>
    <property type="project" value="UniProtKB-KW"/>
</dbReference>
<reference evidence="8" key="1">
    <citation type="journal article" date="2021" name="PeerJ">
        <title>Extensive microbial diversity within the chicken gut microbiome revealed by metagenomics and culture.</title>
        <authorList>
            <person name="Gilroy R."/>
            <person name="Ravi A."/>
            <person name="Getino M."/>
            <person name="Pursley I."/>
            <person name="Horton D.L."/>
            <person name="Alikhan N.F."/>
            <person name="Baker D."/>
            <person name="Gharbi K."/>
            <person name="Hall N."/>
            <person name="Watson M."/>
            <person name="Adriaenssens E.M."/>
            <person name="Foster-Nyarko E."/>
            <person name="Jarju S."/>
            <person name="Secka A."/>
            <person name="Antonio M."/>
            <person name="Oren A."/>
            <person name="Chaudhuri R.R."/>
            <person name="La Ragione R."/>
            <person name="Hildebrand F."/>
            <person name="Pallen M.J."/>
        </authorList>
    </citation>
    <scope>NUCLEOTIDE SEQUENCE</scope>
    <source>
        <strain evidence="8">5032</strain>
    </source>
</reference>
<dbReference type="EMBL" id="DWZD01000004">
    <property type="protein sequence ID" value="HJA77995.1"/>
    <property type="molecule type" value="Genomic_DNA"/>
</dbReference>
<dbReference type="InterPro" id="IPR006363">
    <property type="entry name" value="Cbl_synth_CobJ/CibH_dom"/>
</dbReference>
<dbReference type="SUPFAM" id="SSF53790">
    <property type="entry name" value="Tetrapyrrole methylase"/>
    <property type="match status" value="1"/>
</dbReference>
<evidence type="ECO:0000313" key="8">
    <source>
        <dbReference type="EMBL" id="HJA77995.1"/>
    </source>
</evidence>
<dbReference type="PANTHER" id="PTHR47036:SF1">
    <property type="entry name" value="COBALT-FACTOR III C(17)-METHYLTRANSFERASE-RELATED"/>
    <property type="match status" value="1"/>
</dbReference>
<protein>
    <submittedName>
        <fullName evidence="8">Precorrin-3B C(17)-methyltransferase</fullName>
        <ecNumber evidence="8">2.1.1.131</ecNumber>
    </submittedName>
</protein>
<dbReference type="InterPro" id="IPR035996">
    <property type="entry name" value="4pyrrol_Methylase_sf"/>
</dbReference>
<evidence type="ECO:0000256" key="4">
    <source>
        <dbReference type="ARBA" id="ARBA00022679"/>
    </source>
</evidence>
<dbReference type="Pfam" id="PF00590">
    <property type="entry name" value="TP_methylase"/>
    <property type="match status" value="1"/>
</dbReference>
<feature type="compositionally biased region" description="Low complexity" evidence="6">
    <location>
        <begin position="17"/>
        <end position="34"/>
    </location>
</feature>
<evidence type="ECO:0000256" key="1">
    <source>
        <dbReference type="ARBA" id="ARBA00004953"/>
    </source>
</evidence>
<feature type="domain" description="Tetrapyrrole methylase" evidence="7">
    <location>
        <begin position="283"/>
        <end position="491"/>
    </location>
</feature>
<dbReference type="InterPro" id="IPR000878">
    <property type="entry name" value="4pyrrol_Mease"/>
</dbReference>
<dbReference type="Gene3D" id="3.40.1010.10">
    <property type="entry name" value="Cobalt-precorrin-4 Transmethylase, Domain 1"/>
    <property type="match status" value="1"/>
</dbReference>
<dbReference type="EC" id="2.1.1.131" evidence="8"/>
<dbReference type="Gene3D" id="3.30.950.10">
    <property type="entry name" value="Methyltransferase, Cobalt-precorrin-4 Transmethylase, Domain 2"/>
    <property type="match status" value="1"/>
</dbReference>
<feature type="region of interest" description="Disordered" evidence="6">
    <location>
        <begin position="1"/>
        <end position="34"/>
    </location>
</feature>
<reference evidence="8" key="2">
    <citation type="submission" date="2021-04" db="EMBL/GenBank/DDBJ databases">
        <authorList>
            <person name="Gilroy R."/>
        </authorList>
    </citation>
    <scope>NUCLEOTIDE SEQUENCE</scope>
    <source>
        <strain evidence="8">5032</strain>
    </source>
</reference>
<evidence type="ECO:0000256" key="2">
    <source>
        <dbReference type="ARBA" id="ARBA00022573"/>
    </source>
</evidence>
<dbReference type="AlphaFoldDB" id="A0A9D2HKY7"/>
<name>A0A9D2HKY7_9BACT</name>
<dbReference type="PANTHER" id="PTHR47036">
    <property type="entry name" value="COBALT-FACTOR III C(17)-METHYLTRANSFERASE-RELATED"/>
    <property type="match status" value="1"/>
</dbReference>
<dbReference type="InterPro" id="IPR014777">
    <property type="entry name" value="4pyrrole_Mease_sub1"/>
</dbReference>
<keyword evidence="2" id="KW-0169">Cobalamin biosynthesis</keyword>
<accession>A0A9D2HKY7</accession>